<keyword evidence="1" id="KW-0472">Membrane</keyword>
<dbReference type="GO" id="GO:0045271">
    <property type="term" value="C:respiratory chain complex I"/>
    <property type="evidence" value="ECO:0007669"/>
    <property type="project" value="InterPro"/>
</dbReference>
<dbReference type="InterPro" id="IPR044980">
    <property type="entry name" value="NDUFB2_plant/fungi"/>
</dbReference>
<protein>
    <submittedName>
        <fullName evidence="2">Uncharacterized protein</fullName>
    </submittedName>
</protein>
<evidence type="ECO:0000313" key="2">
    <source>
        <dbReference type="EMBL" id="KZV89618.1"/>
    </source>
</evidence>
<dbReference type="InParanoid" id="A0A165FW33"/>
<keyword evidence="1" id="KW-1133">Transmembrane helix</keyword>
<dbReference type="PANTHER" id="PTHR36987">
    <property type="entry name" value="NADH DEHYDROGENASE [UBIQUINONE] 1 BETA SUBCOMPLEX SUBUNIT 2-LIKE"/>
    <property type="match status" value="1"/>
</dbReference>
<sequence length="65" mass="7198">MAGAGGIPGFHPHLPSPAFRWAGKGLGAVMWFFIFYRVRKDGASKMLGQHSFMHGDHGHDEESHH</sequence>
<dbReference type="STRING" id="1314781.A0A165FW33"/>
<keyword evidence="3" id="KW-1185">Reference proteome</keyword>
<dbReference type="GO" id="GO:0005743">
    <property type="term" value="C:mitochondrial inner membrane"/>
    <property type="evidence" value="ECO:0007669"/>
    <property type="project" value="InterPro"/>
</dbReference>
<feature type="transmembrane region" description="Helical" evidence="1">
    <location>
        <begin position="18"/>
        <end position="36"/>
    </location>
</feature>
<dbReference type="AlphaFoldDB" id="A0A165FW33"/>
<evidence type="ECO:0000313" key="3">
    <source>
        <dbReference type="Proteomes" id="UP000077266"/>
    </source>
</evidence>
<dbReference type="Proteomes" id="UP000077266">
    <property type="component" value="Unassembled WGS sequence"/>
</dbReference>
<dbReference type="EMBL" id="KV426068">
    <property type="protein sequence ID" value="KZV89618.1"/>
    <property type="molecule type" value="Genomic_DNA"/>
</dbReference>
<dbReference type="OrthoDB" id="531564at2759"/>
<gene>
    <name evidence="2" type="ORF">EXIGLDRAFT_771605</name>
</gene>
<keyword evidence="1" id="KW-0812">Transmembrane</keyword>
<organism evidence="2 3">
    <name type="scientific">Exidia glandulosa HHB12029</name>
    <dbReference type="NCBI Taxonomy" id="1314781"/>
    <lineage>
        <taxon>Eukaryota</taxon>
        <taxon>Fungi</taxon>
        <taxon>Dikarya</taxon>
        <taxon>Basidiomycota</taxon>
        <taxon>Agaricomycotina</taxon>
        <taxon>Agaricomycetes</taxon>
        <taxon>Auriculariales</taxon>
        <taxon>Exidiaceae</taxon>
        <taxon>Exidia</taxon>
    </lineage>
</organism>
<proteinExistence type="predicted"/>
<name>A0A165FW33_EXIGL</name>
<dbReference type="PANTHER" id="PTHR36987:SF1">
    <property type="entry name" value="NADH DEHYDROGENASE [UBIQUINONE] 1 BETA SUBCOMPLEX SUBUNIT 2"/>
    <property type="match status" value="1"/>
</dbReference>
<reference evidence="2 3" key="1">
    <citation type="journal article" date="2016" name="Mol. Biol. Evol.">
        <title>Comparative Genomics of Early-Diverging Mushroom-Forming Fungi Provides Insights into the Origins of Lignocellulose Decay Capabilities.</title>
        <authorList>
            <person name="Nagy L.G."/>
            <person name="Riley R."/>
            <person name="Tritt A."/>
            <person name="Adam C."/>
            <person name="Daum C."/>
            <person name="Floudas D."/>
            <person name="Sun H."/>
            <person name="Yadav J.S."/>
            <person name="Pangilinan J."/>
            <person name="Larsson K.H."/>
            <person name="Matsuura K."/>
            <person name="Barry K."/>
            <person name="Labutti K."/>
            <person name="Kuo R."/>
            <person name="Ohm R.A."/>
            <person name="Bhattacharya S.S."/>
            <person name="Shirouzu T."/>
            <person name="Yoshinaga Y."/>
            <person name="Martin F.M."/>
            <person name="Grigoriev I.V."/>
            <person name="Hibbett D.S."/>
        </authorList>
    </citation>
    <scope>NUCLEOTIDE SEQUENCE [LARGE SCALE GENOMIC DNA]</scope>
    <source>
        <strain evidence="2 3">HHB12029</strain>
    </source>
</reference>
<evidence type="ECO:0000256" key="1">
    <source>
        <dbReference type="SAM" id="Phobius"/>
    </source>
</evidence>
<accession>A0A165FW33</accession>